<protein>
    <submittedName>
        <fullName evidence="1">Uncharacterized protein</fullName>
    </submittedName>
</protein>
<organism evidence="1 2">
    <name type="scientific">Streptomyces acidiscabies</name>
    <dbReference type="NCBI Taxonomy" id="42234"/>
    <lineage>
        <taxon>Bacteria</taxon>
        <taxon>Bacillati</taxon>
        <taxon>Actinomycetota</taxon>
        <taxon>Actinomycetes</taxon>
        <taxon>Kitasatosporales</taxon>
        <taxon>Streptomycetaceae</taxon>
        <taxon>Streptomyces</taxon>
    </lineage>
</organism>
<proteinExistence type="predicted"/>
<reference evidence="1 2" key="1">
    <citation type="journal article" date="2023" name="Microb. Genom.">
        <title>Mesoterricola silvestris gen. nov., sp. nov., Mesoterricola sediminis sp. nov., Geothrix oryzae sp. nov., Geothrix edaphica sp. nov., Geothrix rubra sp. nov., and Geothrix limicola sp. nov., six novel members of Acidobacteriota isolated from soils.</title>
        <authorList>
            <person name="Weisberg A.J."/>
            <person name="Pearce E."/>
            <person name="Kramer C.G."/>
            <person name="Chang J.H."/>
            <person name="Clarke C.R."/>
        </authorList>
    </citation>
    <scope>NUCLEOTIDE SEQUENCE [LARGE SCALE GENOMIC DNA]</scope>
    <source>
        <strain evidence="1 2">NB05-1H</strain>
    </source>
</reference>
<keyword evidence="2" id="KW-1185">Reference proteome</keyword>
<dbReference type="EMBL" id="JARAWP010000051">
    <property type="protein sequence ID" value="MDX3025646.1"/>
    <property type="molecule type" value="Genomic_DNA"/>
</dbReference>
<evidence type="ECO:0000313" key="1">
    <source>
        <dbReference type="EMBL" id="MDX3025646.1"/>
    </source>
</evidence>
<gene>
    <name evidence="1" type="ORF">PV666_48465</name>
</gene>
<accession>A0ABU4MC04</accession>
<evidence type="ECO:0000313" key="2">
    <source>
        <dbReference type="Proteomes" id="UP001272987"/>
    </source>
</evidence>
<dbReference type="RefSeq" id="WP_319167650.1">
    <property type="nucleotide sequence ID" value="NZ_JARAWP010000051.1"/>
</dbReference>
<comment type="caution">
    <text evidence="1">The sequence shown here is derived from an EMBL/GenBank/DDBJ whole genome shotgun (WGS) entry which is preliminary data.</text>
</comment>
<sequence length="49" mass="4923">MDNLVTVAGPGAVGDGFERERLAVSRVEGELTGGQAGWAKSVGAHIAEG</sequence>
<name>A0ABU4MC04_9ACTN</name>
<dbReference type="Proteomes" id="UP001272987">
    <property type="component" value="Unassembled WGS sequence"/>
</dbReference>